<gene>
    <name evidence="1" type="ORF">BRPE64_CCDS00660</name>
</gene>
<dbReference type="EMBL" id="AP013060">
    <property type="protein sequence ID" value="BAN26149.1"/>
    <property type="molecule type" value="Genomic_DNA"/>
</dbReference>
<dbReference type="STRING" id="758793.BRPE64_CCDS00660"/>
<dbReference type="Proteomes" id="UP000013966">
    <property type="component" value="Chromosome 3"/>
</dbReference>
<accession>R4WNM7</accession>
<dbReference type="PATRIC" id="fig|758793.3.peg.4392"/>
<name>R4WNM7_9BURK</name>
<dbReference type="KEGG" id="buo:BRPE64_CCDS00660"/>
<organism evidence="1 2">
    <name type="scientific">Caballeronia insecticola</name>
    <dbReference type="NCBI Taxonomy" id="758793"/>
    <lineage>
        <taxon>Bacteria</taxon>
        <taxon>Pseudomonadati</taxon>
        <taxon>Pseudomonadota</taxon>
        <taxon>Betaproteobacteria</taxon>
        <taxon>Burkholderiales</taxon>
        <taxon>Burkholderiaceae</taxon>
        <taxon>Caballeronia</taxon>
    </lineage>
</organism>
<dbReference type="HOGENOM" id="CLU_2859068_0_0_4"/>
<evidence type="ECO:0000313" key="2">
    <source>
        <dbReference type="Proteomes" id="UP000013966"/>
    </source>
</evidence>
<protein>
    <submittedName>
        <fullName evidence="1">Uncharacterized protein</fullName>
    </submittedName>
</protein>
<reference evidence="1 2" key="1">
    <citation type="journal article" date="2013" name="Genome Announc.">
        <title>Complete Genome Sequence of Burkholderia sp. Strain RPE64, Bacterial Symbiont of the Bean Bug Riptortus pedestris.</title>
        <authorList>
            <person name="Shibata T.F."/>
            <person name="Maeda T."/>
            <person name="Nikoh N."/>
            <person name="Yamaguchi K."/>
            <person name="Oshima K."/>
            <person name="Hattori M."/>
            <person name="Nishiyama T."/>
            <person name="Hasebe M."/>
            <person name="Fukatsu T."/>
            <person name="Kikuchi Y."/>
            <person name="Shigenobu S."/>
        </authorList>
    </citation>
    <scope>NUCLEOTIDE SEQUENCE [LARGE SCALE GENOMIC DNA]</scope>
</reference>
<keyword evidence="2" id="KW-1185">Reference proteome</keyword>
<dbReference type="AlphaFoldDB" id="R4WNM7"/>
<evidence type="ECO:0000313" key="1">
    <source>
        <dbReference type="EMBL" id="BAN26149.1"/>
    </source>
</evidence>
<proteinExistence type="predicted"/>
<reference evidence="1 2" key="2">
    <citation type="journal article" date="2018" name="Int. J. Syst. Evol. Microbiol.">
        <title>Burkholderia insecticola sp. nov., a gut symbiotic bacterium of the bean bug Riptortus pedestris.</title>
        <authorList>
            <person name="Takeshita K."/>
            <person name="Tamaki H."/>
            <person name="Ohbayashi T."/>
            <person name="Meng X.-Y."/>
            <person name="Sone T."/>
            <person name="Mitani Y."/>
            <person name="Peeters C."/>
            <person name="Kikuchi Y."/>
            <person name="Vandamme P."/>
        </authorList>
    </citation>
    <scope>NUCLEOTIDE SEQUENCE [LARGE SCALE GENOMIC DNA]</scope>
    <source>
        <strain evidence="1">RPE64</strain>
    </source>
</reference>
<sequence length="64" mass="7314">MLHETCLLESSSGTNRFVWRFVQCGRCGPRSQEKNADVRESETKNAVFDSESKGRFGLSPMRFI</sequence>